<evidence type="ECO:0000256" key="2">
    <source>
        <dbReference type="ARBA" id="ARBA00022475"/>
    </source>
</evidence>
<dbReference type="EMBL" id="RHLK01000001">
    <property type="protein sequence ID" value="MVO98328.1"/>
    <property type="molecule type" value="Genomic_DNA"/>
</dbReference>
<evidence type="ECO:0000256" key="5">
    <source>
        <dbReference type="ARBA" id="ARBA00023136"/>
    </source>
</evidence>
<feature type="transmembrane region" description="Helical" evidence="6">
    <location>
        <begin position="78"/>
        <end position="101"/>
    </location>
</feature>
<keyword evidence="2" id="KW-1003">Cell membrane</keyword>
<proteinExistence type="predicted"/>
<protein>
    <submittedName>
        <fullName evidence="7">Cytochrome c oxidase assembly protein</fullName>
    </submittedName>
</protein>
<dbReference type="Proteomes" id="UP000490800">
    <property type="component" value="Unassembled WGS sequence"/>
</dbReference>
<dbReference type="Pfam" id="PF09678">
    <property type="entry name" value="Caa3_CtaG"/>
    <property type="match status" value="1"/>
</dbReference>
<keyword evidence="5 6" id="KW-0472">Membrane</keyword>
<gene>
    <name evidence="7" type="ORF">EDM21_02035</name>
</gene>
<dbReference type="AlphaFoldDB" id="A0A7X3JXR6"/>
<organism evidence="7 8">
    <name type="scientific">Paenibacillus lutrae</name>
    <dbReference type="NCBI Taxonomy" id="2078573"/>
    <lineage>
        <taxon>Bacteria</taxon>
        <taxon>Bacillati</taxon>
        <taxon>Bacillota</taxon>
        <taxon>Bacilli</taxon>
        <taxon>Bacillales</taxon>
        <taxon>Paenibacillaceae</taxon>
        <taxon>Paenibacillus</taxon>
    </lineage>
</organism>
<evidence type="ECO:0000313" key="8">
    <source>
        <dbReference type="Proteomes" id="UP000490800"/>
    </source>
</evidence>
<feature type="transmembrane region" description="Helical" evidence="6">
    <location>
        <begin position="47"/>
        <end position="66"/>
    </location>
</feature>
<keyword evidence="8" id="KW-1185">Reference proteome</keyword>
<dbReference type="GO" id="GO:0005886">
    <property type="term" value="C:plasma membrane"/>
    <property type="evidence" value="ECO:0007669"/>
    <property type="project" value="UniProtKB-SubCell"/>
</dbReference>
<keyword evidence="3 6" id="KW-0812">Transmembrane</keyword>
<evidence type="ECO:0000313" key="7">
    <source>
        <dbReference type="EMBL" id="MVO98328.1"/>
    </source>
</evidence>
<accession>A0A7X3JXR6</accession>
<reference evidence="7 8" key="1">
    <citation type="journal article" date="2019" name="Microorganisms">
        <title>Paenibacillus lutrae sp. nov., A Chitinolytic Species Isolated from A River Otter in Castril Natural Park, Granada, Spain.</title>
        <authorList>
            <person name="Rodriguez M."/>
            <person name="Reina J.C."/>
            <person name="Bejar V."/>
            <person name="Llamas I."/>
        </authorList>
    </citation>
    <scope>NUCLEOTIDE SEQUENCE [LARGE SCALE GENOMIC DNA]</scope>
    <source>
        <strain evidence="7 8">N10</strain>
    </source>
</reference>
<evidence type="ECO:0000256" key="3">
    <source>
        <dbReference type="ARBA" id="ARBA00022692"/>
    </source>
</evidence>
<feature type="transmembrane region" description="Helical" evidence="6">
    <location>
        <begin position="154"/>
        <end position="177"/>
    </location>
</feature>
<evidence type="ECO:0000256" key="1">
    <source>
        <dbReference type="ARBA" id="ARBA00004651"/>
    </source>
</evidence>
<feature type="transmembrane region" description="Helical" evidence="6">
    <location>
        <begin position="15"/>
        <end position="35"/>
    </location>
</feature>
<feature type="transmembrane region" description="Helical" evidence="6">
    <location>
        <begin position="121"/>
        <end position="142"/>
    </location>
</feature>
<dbReference type="RefSeq" id="WP_157332429.1">
    <property type="nucleotide sequence ID" value="NZ_RHLK01000001.1"/>
</dbReference>
<evidence type="ECO:0000256" key="4">
    <source>
        <dbReference type="ARBA" id="ARBA00022989"/>
    </source>
</evidence>
<comment type="subcellular location">
    <subcellularLocation>
        <location evidence="1">Cell membrane</location>
        <topology evidence="1">Multi-pass membrane protein</topology>
    </subcellularLocation>
</comment>
<evidence type="ECO:0000256" key="6">
    <source>
        <dbReference type="SAM" id="Phobius"/>
    </source>
</evidence>
<name>A0A7X3JXR6_9BACL</name>
<sequence>MNHNHMDTVGFSYDFIWILLCALLIALYFMAARISNRQYRSWPLSRYFFWTFGVASAAAAVGGPLANLALTDFKAHMAGHLLLGMLAPLLLALAAPMTLLLRTLSLRSSRRLSRLLKSRPLRILSDPVTATLLNIGGLYILYTTDLFLRMHESLTLHIFIHIHVFLAGYLFTISIIYIDPSSHRTSYRYRAVVCILALAAHGILAKYIYSHPPAGVPLIQAETGAKLMYYGGDLIEIVFITIFCFQWYKATRPRKSVQMNKVTIDAESP</sequence>
<dbReference type="OrthoDB" id="5024156at2"/>
<keyword evidence="4 6" id="KW-1133">Transmembrane helix</keyword>
<dbReference type="InterPro" id="IPR019108">
    <property type="entry name" value="Caa3_assmbl_CtaG-rel"/>
</dbReference>
<feature type="transmembrane region" description="Helical" evidence="6">
    <location>
        <begin position="229"/>
        <end position="248"/>
    </location>
</feature>
<comment type="caution">
    <text evidence="7">The sequence shown here is derived from an EMBL/GenBank/DDBJ whole genome shotgun (WGS) entry which is preliminary data.</text>
</comment>
<feature type="transmembrane region" description="Helical" evidence="6">
    <location>
        <begin position="189"/>
        <end position="209"/>
    </location>
</feature>